<evidence type="ECO:0000256" key="1">
    <source>
        <dbReference type="ARBA" id="ARBA00004167"/>
    </source>
</evidence>
<dbReference type="EMBL" id="JFDP01000003">
    <property type="protein sequence ID" value="KEZ24115.1"/>
    <property type="molecule type" value="Genomic_DNA"/>
</dbReference>
<keyword evidence="4 7" id="KW-1133">Transmembrane helix</keyword>
<dbReference type="AlphaFoldDB" id="A0A084F1M3"/>
<dbReference type="PANTHER" id="PTHR34478">
    <property type="entry name" value="PROTEIN LEMA"/>
    <property type="match status" value="1"/>
</dbReference>
<evidence type="ECO:0000313" key="9">
    <source>
        <dbReference type="Proteomes" id="UP000028537"/>
    </source>
</evidence>
<name>A0A084F1M3_9BACT</name>
<comment type="caution">
    <text evidence="8">The sequence shown here is derived from an EMBL/GenBank/DDBJ whole genome shotgun (WGS) entry which is preliminary data.</text>
</comment>
<organism evidence="8 9">
    <name type="scientific">Ureaplasma diversum NCTC 246</name>
    <dbReference type="NCBI Taxonomy" id="1188241"/>
    <lineage>
        <taxon>Bacteria</taxon>
        <taxon>Bacillati</taxon>
        <taxon>Mycoplasmatota</taxon>
        <taxon>Mycoplasmoidales</taxon>
        <taxon>Mycoplasmoidaceae</taxon>
        <taxon>Ureaplasma</taxon>
    </lineage>
</organism>
<comment type="subcellular location">
    <subcellularLocation>
        <location evidence="1">Membrane</location>
        <topology evidence="1">Single-pass membrane protein</topology>
    </subcellularLocation>
</comment>
<evidence type="ECO:0000256" key="3">
    <source>
        <dbReference type="ARBA" id="ARBA00022692"/>
    </source>
</evidence>
<dbReference type="SUPFAM" id="SSF140478">
    <property type="entry name" value="LemA-like"/>
    <property type="match status" value="1"/>
</dbReference>
<dbReference type="RefSeq" id="WP_038101587.1">
    <property type="nucleotide sequence ID" value="NZ_JFDP01000003.1"/>
</dbReference>
<reference evidence="8 9" key="1">
    <citation type="submission" date="2014-02" db="EMBL/GenBank/DDBJ databases">
        <title>Genome sequence of Ureaplasma diversum strain 246.</title>
        <authorList>
            <person name="Sirand-Pugnet P."/>
            <person name="Breton M."/>
            <person name="Dordet-Frisoni E."/>
            <person name="Baranowski E."/>
            <person name="Barre A."/>
            <person name="Couture C."/>
            <person name="Dupuy V."/>
            <person name="Gaurivaud P."/>
            <person name="Jacob D."/>
            <person name="Lemaitre C."/>
            <person name="Manso-Silvan L."/>
            <person name="Nikolski M."/>
            <person name="Nouvel L.-X."/>
            <person name="Poumarat F."/>
            <person name="Tardy F."/>
            <person name="Thebault P."/>
            <person name="Theil S."/>
            <person name="Citti C."/>
            <person name="Thiaucourt F."/>
            <person name="Blanchard A."/>
        </authorList>
    </citation>
    <scope>NUCLEOTIDE SEQUENCE [LARGE SCALE GENOMIC DNA]</scope>
    <source>
        <strain evidence="8 9">NCTC 246</strain>
    </source>
</reference>
<sequence length="219" mass="25075">MDLWKDQGEQELSPNVSNNPNKLPKATGGEKALYIIFWIMSAFLLCIPMIVYYFRTKNYIINEKNEINEASSSIQVSQDKRFGTLTQLVEQVKSHYKFEQSVLDQITKNRNVAAQASDINEKQQALDGLQQLINVQFERYPELKSGNHVMELMSQSTYLESEIAAARRTYNNRASNYNAAIFNFPVVCVAEKVNAMPMPIFAASKERRQDVDMSSLSNW</sequence>
<gene>
    <name evidence="8" type="ORF">UDIV_0540</name>
</gene>
<accession>A0A084F1M3</accession>
<evidence type="ECO:0000256" key="2">
    <source>
        <dbReference type="ARBA" id="ARBA00008854"/>
    </source>
</evidence>
<keyword evidence="3 7" id="KW-0812">Transmembrane</keyword>
<evidence type="ECO:0000256" key="6">
    <source>
        <dbReference type="SAM" id="MobiDB-lite"/>
    </source>
</evidence>
<feature type="compositionally biased region" description="Polar residues" evidence="6">
    <location>
        <begin position="10"/>
        <end position="21"/>
    </location>
</feature>
<dbReference type="InterPro" id="IPR007156">
    <property type="entry name" value="MamQ_LemA"/>
</dbReference>
<evidence type="ECO:0000256" key="5">
    <source>
        <dbReference type="ARBA" id="ARBA00023136"/>
    </source>
</evidence>
<keyword evidence="5 7" id="KW-0472">Membrane</keyword>
<dbReference type="Pfam" id="PF04011">
    <property type="entry name" value="LemA"/>
    <property type="match status" value="1"/>
</dbReference>
<proteinExistence type="inferred from homology"/>
<evidence type="ECO:0000256" key="4">
    <source>
        <dbReference type="ARBA" id="ARBA00022989"/>
    </source>
</evidence>
<dbReference type="eggNOG" id="COG1704">
    <property type="taxonomic scope" value="Bacteria"/>
</dbReference>
<evidence type="ECO:0000256" key="7">
    <source>
        <dbReference type="SAM" id="Phobius"/>
    </source>
</evidence>
<keyword evidence="9" id="KW-1185">Reference proteome</keyword>
<dbReference type="PANTHER" id="PTHR34478:SF2">
    <property type="entry name" value="MEMBRANE PROTEIN"/>
    <property type="match status" value="1"/>
</dbReference>
<dbReference type="GO" id="GO:0016020">
    <property type="term" value="C:membrane"/>
    <property type="evidence" value="ECO:0007669"/>
    <property type="project" value="UniProtKB-SubCell"/>
</dbReference>
<dbReference type="Gene3D" id="1.20.1440.20">
    <property type="entry name" value="LemA-like domain"/>
    <property type="match status" value="1"/>
</dbReference>
<dbReference type="Proteomes" id="UP000028537">
    <property type="component" value="Unassembled WGS sequence"/>
</dbReference>
<dbReference type="InterPro" id="IPR023353">
    <property type="entry name" value="LemA-like_dom_sf"/>
</dbReference>
<feature type="region of interest" description="Disordered" evidence="6">
    <location>
        <begin position="1"/>
        <end position="23"/>
    </location>
</feature>
<protein>
    <recommendedName>
        <fullName evidence="10">LemA family protein</fullName>
    </recommendedName>
</protein>
<evidence type="ECO:0008006" key="10">
    <source>
        <dbReference type="Google" id="ProtNLM"/>
    </source>
</evidence>
<dbReference type="OrthoDB" id="384498at2"/>
<comment type="similarity">
    <text evidence="2">Belongs to the LemA family.</text>
</comment>
<feature type="transmembrane region" description="Helical" evidence="7">
    <location>
        <begin position="32"/>
        <end position="54"/>
    </location>
</feature>
<evidence type="ECO:0000313" key="8">
    <source>
        <dbReference type="EMBL" id="KEZ24115.1"/>
    </source>
</evidence>